<organism evidence="2 3">
    <name type="scientific">Paenibacillus azoreducens</name>
    <dbReference type="NCBI Taxonomy" id="116718"/>
    <lineage>
        <taxon>Bacteria</taxon>
        <taxon>Bacillati</taxon>
        <taxon>Bacillota</taxon>
        <taxon>Bacilli</taxon>
        <taxon>Bacillales</taxon>
        <taxon>Paenibacillaceae</taxon>
        <taxon>Paenibacillus</taxon>
    </lineage>
</organism>
<keyword evidence="1" id="KW-0472">Membrane</keyword>
<dbReference type="EMBL" id="BORT01000042">
    <property type="protein sequence ID" value="GIO50999.1"/>
    <property type="molecule type" value="Genomic_DNA"/>
</dbReference>
<dbReference type="RefSeq" id="WP_212981080.1">
    <property type="nucleotide sequence ID" value="NZ_AP025343.1"/>
</dbReference>
<evidence type="ECO:0000313" key="3">
    <source>
        <dbReference type="Proteomes" id="UP000682811"/>
    </source>
</evidence>
<name>A0A919YIB6_9BACL</name>
<evidence type="ECO:0000256" key="1">
    <source>
        <dbReference type="SAM" id="Phobius"/>
    </source>
</evidence>
<evidence type="ECO:0000313" key="2">
    <source>
        <dbReference type="EMBL" id="GIO50999.1"/>
    </source>
</evidence>
<proteinExistence type="predicted"/>
<dbReference type="Proteomes" id="UP000682811">
    <property type="component" value="Unassembled WGS sequence"/>
</dbReference>
<keyword evidence="3" id="KW-1185">Reference proteome</keyword>
<dbReference type="AlphaFoldDB" id="A0A919YIB6"/>
<keyword evidence="1" id="KW-0812">Transmembrane</keyword>
<gene>
    <name evidence="2" type="ORF">J34TS1_57640</name>
</gene>
<accession>A0A919YIB6</accession>
<comment type="caution">
    <text evidence="2">The sequence shown here is derived from an EMBL/GenBank/DDBJ whole genome shotgun (WGS) entry which is preliminary data.</text>
</comment>
<feature type="transmembrane region" description="Helical" evidence="1">
    <location>
        <begin position="179"/>
        <end position="199"/>
    </location>
</feature>
<reference evidence="2 3" key="1">
    <citation type="submission" date="2021-03" db="EMBL/GenBank/DDBJ databases">
        <title>Antimicrobial resistance genes in bacteria isolated from Japanese honey, and their potential for conferring macrolide and lincosamide resistance in the American foulbrood pathogen Paenibacillus larvae.</title>
        <authorList>
            <person name="Okamoto M."/>
            <person name="Kumagai M."/>
            <person name="Kanamori H."/>
            <person name="Takamatsu D."/>
        </authorList>
    </citation>
    <scope>NUCLEOTIDE SEQUENCE [LARGE SCALE GENOMIC DNA]</scope>
    <source>
        <strain evidence="2 3">J34TS1</strain>
    </source>
</reference>
<protein>
    <submittedName>
        <fullName evidence="2">Uncharacterized protein</fullName>
    </submittedName>
</protein>
<sequence>MGMHEIEGAVDGAVLVLDESPLGNTLDMRSIYHSLARFVGRWDASFQHFHVLAPLLKHRYTYAFPVMEHPEYERHKEYFDGLKKQKYMLRHPDREWDEETNPEVGIYCHPMEAWGPNDIDQIPDHLQHVGMLYFDAGSELWQLFVNAGKLTGQDAEPPREIPLEEIINMMLPEARKQDAMILISIWYPIMAAYAILNALDTEWQMKRSEAGMEQVTYSPQEVMANPYFQAIRSLVIETRAYEYNNDYGLTRLPAEEEFETGYEVLDNSLAEQGWGQFLDWWYEPVKNSYAEKRNQM</sequence>
<keyword evidence="1" id="KW-1133">Transmembrane helix</keyword>